<sequence>MEGSLADAPNALPFHRLLCMGAPFLEVRAEVPQSTLDDFKLRGNAVVQVEGHMQSMLPEINRLCAEMGRPVVYAATGDATLTALAVQALLREDQGYSAEANRRNPAVSLLGGVGRDQLGYKLQDYLKECGIQPLLSEIVSEQTGWTAFLCPLRLEDPSSHGGFERSSLAAPEQEKGESNLQLAVVYRAVQAGAANQYKLDHLRFKVWEQVEAAGVVYAEATFLTVSFESVKILAEHCAKMGNTFCLSLSAPYVCRYFGDRILTVIPYTDVIFGCEREYMALAEQKRSEGLAQDVDSVATWLAKMPRSDGENWKRRHVVITCGDKPTIVASTWRGYGVKVQRFPVPPVRSRSFVRKDGAGDAFAAGFLYGLMHEADVDSCVQMALYCASVAVQRVGPGFSFKDKPSVDKALSTAPQ</sequence>
<evidence type="ECO:0000313" key="13">
    <source>
        <dbReference type="EMBL" id="CAL1142281.1"/>
    </source>
</evidence>
<evidence type="ECO:0000256" key="7">
    <source>
        <dbReference type="ARBA" id="ARBA00022741"/>
    </source>
</evidence>
<organism evidence="12">
    <name type="scientific">Cladocopium goreaui</name>
    <dbReference type="NCBI Taxonomy" id="2562237"/>
    <lineage>
        <taxon>Eukaryota</taxon>
        <taxon>Sar</taxon>
        <taxon>Alveolata</taxon>
        <taxon>Dinophyceae</taxon>
        <taxon>Suessiales</taxon>
        <taxon>Symbiodiniaceae</taxon>
        <taxon>Cladocopium</taxon>
    </lineage>
</organism>
<dbReference type="AlphaFoldDB" id="A0A9P1CCG5"/>
<keyword evidence="5" id="KW-0808">Transferase</keyword>
<gene>
    <name evidence="12" type="ORF">C1SCF055_LOCUS16021</name>
</gene>
<evidence type="ECO:0000256" key="10">
    <source>
        <dbReference type="PIRSR" id="PIRSR601805-1"/>
    </source>
</evidence>
<keyword evidence="9" id="KW-0067">ATP-binding</keyword>
<dbReference type="InterPro" id="IPR001805">
    <property type="entry name" value="Adenokinase"/>
</dbReference>
<dbReference type="GO" id="GO:0004001">
    <property type="term" value="F:adenosine kinase activity"/>
    <property type="evidence" value="ECO:0007669"/>
    <property type="project" value="UniProtKB-EC"/>
</dbReference>
<dbReference type="EMBL" id="CAMXCT030001313">
    <property type="protein sequence ID" value="CAL4776218.1"/>
    <property type="molecule type" value="Genomic_DNA"/>
</dbReference>
<dbReference type="OrthoDB" id="432447at2759"/>
<dbReference type="InterPro" id="IPR011611">
    <property type="entry name" value="PfkB_dom"/>
</dbReference>
<reference evidence="12" key="1">
    <citation type="submission" date="2022-10" db="EMBL/GenBank/DDBJ databases">
        <authorList>
            <person name="Chen Y."/>
            <person name="Dougan E. K."/>
            <person name="Chan C."/>
            <person name="Rhodes N."/>
            <person name="Thang M."/>
        </authorList>
    </citation>
    <scope>NUCLEOTIDE SEQUENCE</scope>
</reference>
<dbReference type="GO" id="GO:0005829">
    <property type="term" value="C:cytosol"/>
    <property type="evidence" value="ECO:0007669"/>
    <property type="project" value="TreeGrafter"/>
</dbReference>
<name>A0A9P1CCG5_9DINO</name>
<dbReference type="GO" id="GO:0005524">
    <property type="term" value="F:ATP binding"/>
    <property type="evidence" value="ECO:0007669"/>
    <property type="project" value="UniProtKB-KW"/>
</dbReference>
<dbReference type="PANTHER" id="PTHR45769">
    <property type="entry name" value="ADENOSINE KINASE"/>
    <property type="match status" value="1"/>
</dbReference>
<evidence type="ECO:0000313" key="12">
    <source>
        <dbReference type="EMBL" id="CAI3988906.1"/>
    </source>
</evidence>
<dbReference type="GO" id="GO:0005634">
    <property type="term" value="C:nucleus"/>
    <property type="evidence" value="ECO:0007669"/>
    <property type="project" value="TreeGrafter"/>
</dbReference>
<dbReference type="PANTHER" id="PTHR45769:SF3">
    <property type="entry name" value="ADENOSINE KINASE"/>
    <property type="match status" value="1"/>
</dbReference>
<dbReference type="EC" id="2.7.1.20" evidence="4"/>
<keyword evidence="7" id="KW-0547">Nucleotide-binding</keyword>
<accession>A0A9P1CCG5</accession>
<feature type="domain" description="Carbohydrate kinase PfkB" evidence="11">
    <location>
        <begin position="189"/>
        <end position="399"/>
    </location>
</feature>
<feature type="active site" description="Proton acceptor" evidence="10">
    <location>
        <position position="360"/>
    </location>
</feature>
<dbReference type="InterPro" id="IPR029056">
    <property type="entry name" value="Ribokinase-like"/>
</dbReference>
<dbReference type="Pfam" id="PF00294">
    <property type="entry name" value="PfkB"/>
    <property type="match status" value="1"/>
</dbReference>
<evidence type="ECO:0000256" key="5">
    <source>
        <dbReference type="ARBA" id="ARBA00022679"/>
    </source>
</evidence>
<dbReference type="EMBL" id="CAMXCT020001313">
    <property type="protein sequence ID" value="CAL1142281.1"/>
    <property type="molecule type" value="Genomic_DNA"/>
</dbReference>
<protein>
    <recommendedName>
        <fullName evidence="4">adenosine kinase</fullName>
        <ecNumber evidence="4">2.7.1.20</ecNumber>
    </recommendedName>
</protein>
<keyword evidence="6" id="KW-0660">Purine salvage</keyword>
<keyword evidence="8 14" id="KW-0418">Kinase</keyword>
<dbReference type="Proteomes" id="UP001152797">
    <property type="component" value="Unassembled WGS sequence"/>
</dbReference>
<dbReference type="EMBL" id="CAMXCT010001313">
    <property type="protein sequence ID" value="CAI3988906.1"/>
    <property type="molecule type" value="Genomic_DNA"/>
</dbReference>
<proteinExistence type="inferred from homology"/>
<evidence type="ECO:0000256" key="3">
    <source>
        <dbReference type="ARBA" id="ARBA00010688"/>
    </source>
</evidence>
<evidence type="ECO:0000313" key="15">
    <source>
        <dbReference type="Proteomes" id="UP001152797"/>
    </source>
</evidence>
<dbReference type="SUPFAM" id="SSF53613">
    <property type="entry name" value="Ribokinase-like"/>
    <property type="match status" value="2"/>
</dbReference>
<comment type="similarity">
    <text evidence="3">Belongs to the carbohydrate kinase PfkB family.</text>
</comment>
<evidence type="ECO:0000256" key="2">
    <source>
        <dbReference type="ARBA" id="ARBA00004801"/>
    </source>
</evidence>
<keyword evidence="15" id="KW-1185">Reference proteome</keyword>
<comment type="cofactor">
    <cofactor evidence="1">
        <name>Mg(2+)</name>
        <dbReference type="ChEBI" id="CHEBI:18420"/>
    </cofactor>
</comment>
<dbReference type="GO" id="GO:0006144">
    <property type="term" value="P:purine nucleobase metabolic process"/>
    <property type="evidence" value="ECO:0007669"/>
    <property type="project" value="TreeGrafter"/>
</dbReference>
<comment type="caution">
    <text evidence="12">The sequence shown here is derived from an EMBL/GenBank/DDBJ whole genome shotgun (WGS) entry which is preliminary data.</text>
</comment>
<evidence type="ECO:0000259" key="11">
    <source>
        <dbReference type="Pfam" id="PF00294"/>
    </source>
</evidence>
<evidence type="ECO:0000256" key="6">
    <source>
        <dbReference type="ARBA" id="ARBA00022726"/>
    </source>
</evidence>
<evidence type="ECO:0000256" key="1">
    <source>
        <dbReference type="ARBA" id="ARBA00001946"/>
    </source>
</evidence>
<dbReference type="CDD" id="cd01168">
    <property type="entry name" value="adenosine_kinase"/>
    <property type="match status" value="1"/>
</dbReference>
<evidence type="ECO:0000256" key="4">
    <source>
        <dbReference type="ARBA" id="ARBA00012119"/>
    </source>
</evidence>
<comment type="pathway">
    <text evidence="2">Purine metabolism; AMP biosynthesis via salvage pathway; AMP from adenosine: step 1/1.</text>
</comment>
<evidence type="ECO:0000256" key="8">
    <source>
        <dbReference type="ARBA" id="ARBA00022777"/>
    </source>
</evidence>
<evidence type="ECO:0000256" key="9">
    <source>
        <dbReference type="ARBA" id="ARBA00022840"/>
    </source>
</evidence>
<evidence type="ECO:0000313" key="14">
    <source>
        <dbReference type="EMBL" id="CAL4776218.1"/>
    </source>
</evidence>
<dbReference type="GO" id="GO:0006166">
    <property type="term" value="P:purine ribonucleoside salvage"/>
    <property type="evidence" value="ECO:0007669"/>
    <property type="project" value="UniProtKB-KW"/>
</dbReference>
<dbReference type="Gene3D" id="3.40.1190.20">
    <property type="match status" value="1"/>
</dbReference>
<reference evidence="13" key="2">
    <citation type="submission" date="2024-04" db="EMBL/GenBank/DDBJ databases">
        <authorList>
            <person name="Chen Y."/>
            <person name="Shah S."/>
            <person name="Dougan E. K."/>
            <person name="Thang M."/>
            <person name="Chan C."/>
        </authorList>
    </citation>
    <scope>NUCLEOTIDE SEQUENCE [LARGE SCALE GENOMIC DNA]</scope>
</reference>